<proteinExistence type="predicted"/>
<dbReference type="Gene3D" id="2.40.50.100">
    <property type="match status" value="1"/>
</dbReference>
<gene>
    <name evidence="1" type="ORF">HY912_24735</name>
</gene>
<organism evidence="1 2">
    <name type="scientific">Desulfomonile tiedjei</name>
    <dbReference type="NCBI Taxonomy" id="2358"/>
    <lineage>
        <taxon>Bacteria</taxon>
        <taxon>Pseudomonadati</taxon>
        <taxon>Thermodesulfobacteriota</taxon>
        <taxon>Desulfomonilia</taxon>
        <taxon>Desulfomonilales</taxon>
        <taxon>Desulfomonilaceae</taxon>
        <taxon>Desulfomonile</taxon>
    </lineage>
</organism>
<evidence type="ECO:0000313" key="2">
    <source>
        <dbReference type="Proteomes" id="UP000807825"/>
    </source>
</evidence>
<name>A0A9D6V8U8_9BACT</name>
<dbReference type="Proteomes" id="UP000807825">
    <property type="component" value="Unassembled WGS sequence"/>
</dbReference>
<accession>A0A9D6V8U8</accession>
<comment type="caution">
    <text evidence="1">The sequence shown here is derived from an EMBL/GenBank/DDBJ whole genome shotgun (WGS) entry which is preliminary data.</text>
</comment>
<dbReference type="NCBIfam" id="NF045810">
    <property type="entry name" value="GcvH_rel_desulf"/>
    <property type="match status" value="1"/>
</dbReference>
<dbReference type="AlphaFoldDB" id="A0A9D6V8U8"/>
<evidence type="ECO:0000313" key="1">
    <source>
        <dbReference type="EMBL" id="MBI5252715.1"/>
    </source>
</evidence>
<protein>
    <submittedName>
        <fullName evidence="1">Uncharacterized protein</fullName>
    </submittedName>
</protein>
<dbReference type="EMBL" id="JACRDE010000642">
    <property type="protein sequence ID" value="MBI5252715.1"/>
    <property type="molecule type" value="Genomic_DNA"/>
</dbReference>
<reference evidence="1" key="1">
    <citation type="submission" date="2020-07" db="EMBL/GenBank/DDBJ databases">
        <title>Huge and variable diversity of episymbiotic CPR bacteria and DPANN archaea in groundwater ecosystems.</title>
        <authorList>
            <person name="He C.Y."/>
            <person name="Keren R."/>
            <person name="Whittaker M."/>
            <person name="Farag I.F."/>
            <person name="Doudna J."/>
            <person name="Cate J.H.D."/>
            <person name="Banfield J.F."/>
        </authorList>
    </citation>
    <scope>NUCLEOTIDE SEQUENCE</scope>
    <source>
        <strain evidence="1">NC_groundwater_1664_Pr3_B-0.1um_52_9</strain>
    </source>
</reference>
<sequence length="168" mass="18279">MAIQIEDFLGTALSIPEDRFYEPEEGLWLKRQPDGTFAVGFTEPALLMTGAMRDIEMLVDSGAKVNSGETVLLGLTAKLKYIACPLPGIVTFPEQRDGLGSSIMADPYNTPLFFVDPSDFNERNLSNAAVYCDFLKNSEGARNPKGLKGGVSPTCKAVYMGLGQQKFD</sequence>